<reference evidence="2" key="1">
    <citation type="journal article" date="2015" name="Nature">
        <title>Complex archaea that bridge the gap between prokaryotes and eukaryotes.</title>
        <authorList>
            <person name="Spang A."/>
            <person name="Saw J.H."/>
            <person name="Jorgensen S.L."/>
            <person name="Zaremba-Niedzwiedzka K."/>
            <person name="Martijn J."/>
            <person name="Lind A.E."/>
            <person name="van Eijk R."/>
            <person name="Schleper C."/>
            <person name="Guy L."/>
            <person name="Ettema T.J."/>
        </authorList>
    </citation>
    <scope>NUCLEOTIDE SEQUENCE</scope>
</reference>
<comment type="caution">
    <text evidence="2">The sequence shown here is derived from an EMBL/GenBank/DDBJ whole genome shotgun (WGS) entry which is preliminary data.</text>
</comment>
<feature type="region of interest" description="Disordered" evidence="1">
    <location>
        <begin position="74"/>
        <end position="109"/>
    </location>
</feature>
<accession>A0A0F9EK00</accession>
<dbReference type="AlphaFoldDB" id="A0A0F9EK00"/>
<evidence type="ECO:0000313" key="2">
    <source>
        <dbReference type="EMBL" id="KKL74339.1"/>
    </source>
</evidence>
<feature type="non-terminal residue" evidence="2">
    <location>
        <position position="1"/>
    </location>
</feature>
<proteinExistence type="predicted"/>
<organism evidence="2">
    <name type="scientific">marine sediment metagenome</name>
    <dbReference type="NCBI Taxonomy" id="412755"/>
    <lineage>
        <taxon>unclassified sequences</taxon>
        <taxon>metagenomes</taxon>
        <taxon>ecological metagenomes</taxon>
    </lineage>
</organism>
<evidence type="ECO:0000256" key="1">
    <source>
        <dbReference type="SAM" id="MobiDB-lite"/>
    </source>
</evidence>
<feature type="compositionally biased region" description="Basic and acidic residues" evidence="1">
    <location>
        <begin position="95"/>
        <end position="109"/>
    </location>
</feature>
<dbReference type="EMBL" id="LAZR01024687">
    <property type="protein sequence ID" value="KKL74339.1"/>
    <property type="molecule type" value="Genomic_DNA"/>
</dbReference>
<name>A0A0F9EK00_9ZZZZ</name>
<gene>
    <name evidence="2" type="ORF">LCGC14_2065890</name>
</gene>
<protein>
    <submittedName>
        <fullName evidence="2">Uncharacterized protein</fullName>
    </submittedName>
</protein>
<sequence length="109" mass="11997">VMDNMFPEIKNPLLSQAQVRAERAMKHPKAILVDQIISYRKQAKLLRDTGNPEDLESAKLYEELAKSLEAEMKAVAQPAGPAGPQAAPTTVDTPLTREVRESAEDLGRT</sequence>
<feature type="compositionally biased region" description="Low complexity" evidence="1">
    <location>
        <begin position="74"/>
        <end position="91"/>
    </location>
</feature>